<reference evidence="2 3" key="1">
    <citation type="submission" date="2014-12" db="EMBL/GenBank/DDBJ databases">
        <title>Denitrispirillum autotrophicum gen. nov., sp. nov., Denitrifying, Facultatively Autotrophic Bacteria Isolated from Rice Paddy Soil.</title>
        <authorList>
            <person name="Ishii S."/>
            <person name="Ashida N."/>
            <person name="Ohno H."/>
            <person name="Otsuka S."/>
            <person name="Yokota A."/>
            <person name="Senoo K."/>
        </authorList>
    </citation>
    <scope>NUCLEOTIDE SEQUENCE [LARGE SCALE GENOMIC DNA]</scope>
    <source>
        <strain evidence="2 3">TSA66</strain>
    </source>
</reference>
<dbReference type="EMBL" id="JWJG01000028">
    <property type="protein sequence ID" value="KIF79840.1"/>
    <property type="molecule type" value="Genomic_DNA"/>
</dbReference>
<feature type="transmembrane region" description="Helical" evidence="1">
    <location>
        <begin position="20"/>
        <end position="42"/>
    </location>
</feature>
<organism evidence="2 3">
    <name type="scientific">Noviherbaspirillum autotrophicum</name>
    <dbReference type="NCBI Taxonomy" id="709839"/>
    <lineage>
        <taxon>Bacteria</taxon>
        <taxon>Pseudomonadati</taxon>
        <taxon>Pseudomonadota</taxon>
        <taxon>Betaproteobacteria</taxon>
        <taxon>Burkholderiales</taxon>
        <taxon>Oxalobacteraceae</taxon>
        <taxon>Noviherbaspirillum</taxon>
    </lineage>
</organism>
<proteinExistence type="predicted"/>
<dbReference type="STRING" id="709839.TSA66_01745"/>
<gene>
    <name evidence="2" type="ORF">TSA66_01745</name>
</gene>
<dbReference type="RefSeq" id="WP_040038751.1">
    <property type="nucleotide sequence ID" value="NZ_JWJG01000028.1"/>
</dbReference>
<sequence>MYTSPFSRTTLHDLFSRKGLSSISVLIGGICFMLSLVMALIIAQANPGMLAIWVVAILATLAFMRIHRRWRAMFERIYAFQPAQTVLAARKDWRGNVEDVAFREITT</sequence>
<comment type="caution">
    <text evidence="2">The sequence shown here is derived from an EMBL/GenBank/DDBJ whole genome shotgun (WGS) entry which is preliminary data.</text>
</comment>
<dbReference type="AlphaFoldDB" id="A0A0C2BF33"/>
<name>A0A0C2BF33_9BURK</name>
<evidence type="ECO:0000313" key="3">
    <source>
        <dbReference type="Proteomes" id="UP000031572"/>
    </source>
</evidence>
<keyword evidence="3" id="KW-1185">Reference proteome</keyword>
<protein>
    <submittedName>
        <fullName evidence="2">Uncharacterized protein</fullName>
    </submittedName>
</protein>
<dbReference type="Proteomes" id="UP000031572">
    <property type="component" value="Unassembled WGS sequence"/>
</dbReference>
<evidence type="ECO:0000256" key="1">
    <source>
        <dbReference type="SAM" id="Phobius"/>
    </source>
</evidence>
<keyword evidence="1" id="KW-0472">Membrane</keyword>
<evidence type="ECO:0000313" key="2">
    <source>
        <dbReference type="EMBL" id="KIF79840.1"/>
    </source>
</evidence>
<feature type="transmembrane region" description="Helical" evidence="1">
    <location>
        <begin position="48"/>
        <end position="66"/>
    </location>
</feature>
<keyword evidence="1" id="KW-1133">Transmembrane helix</keyword>
<accession>A0A0C2BF33</accession>
<dbReference type="OrthoDB" id="9863329at2"/>
<keyword evidence="1" id="KW-0812">Transmembrane</keyword>